<keyword evidence="3" id="KW-0804">Transcription</keyword>
<dbReference type="PROSITE" id="PS50995">
    <property type="entry name" value="HTH_MARR_2"/>
    <property type="match status" value="1"/>
</dbReference>
<dbReference type="Gene3D" id="1.10.10.10">
    <property type="entry name" value="Winged helix-like DNA-binding domain superfamily/Winged helix DNA-binding domain"/>
    <property type="match status" value="1"/>
</dbReference>
<evidence type="ECO:0000256" key="3">
    <source>
        <dbReference type="ARBA" id="ARBA00023163"/>
    </source>
</evidence>
<dbReference type="InterPro" id="IPR039422">
    <property type="entry name" value="MarR/SlyA-like"/>
</dbReference>
<dbReference type="Pfam" id="PF01047">
    <property type="entry name" value="MarR"/>
    <property type="match status" value="1"/>
</dbReference>
<keyword evidence="1" id="KW-0805">Transcription regulation</keyword>
<evidence type="ECO:0000313" key="5">
    <source>
        <dbReference type="EMBL" id="TGY39601.1"/>
    </source>
</evidence>
<dbReference type="Proteomes" id="UP000309893">
    <property type="component" value="Unassembled WGS sequence"/>
</dbReference>
<comment type="caution">
    <text evidence="5">The sequence shown here is derived from an EMBL/GenBank/DDBJ whole genome shotgun (WGS) entry which is preliminary data.</text>
</comment>
<dbReference type="SMART" id="SM00347">
    <property type="entry name" value="HTH_MARR"/>
    <property type="match status" value="1"/>
</dbReference>
<dbReference type="InterPro" id="IPR000835">
    <property type="entry name" value="HTH_MarR-typ"/>
</dbReference>
<organism evidence="5 6">
    <name type="scientific">Microbacterium laevaniformans</name>
    <dbReference type="NCBI Taxonomy" id="36807"/>
    <lineage>
        <taxon>Bacteria</taxon>
        <taxon>Bacillati</taxon>
        <taxon>Actinomycetota</taxon>
        <taxon>Actinomycetes</taxon>
        <taxon>Micrococcales</taxon>
        <taxon>Microbacteriaceae</taxon>
        <taxon>Microbacterium</taxon>
    </lineage>
</organism>
<gene>
    <name evidence="5" type="ORF">E5344_03105</name>
</gene>
<dbReference type="EMBL" id="SRYO01000001">
    <property type="protein sequence ID" value="TGY39601.1"/>
    <property type="molecule type" value="Genomic_DNA"/>
</dbReference>
<evidence type="ECO:0000256" key="1">
    <source>
        <dbReference type="ARBA" id="ARBA00023015"/>
    </source>
</evidence>
<proteinExistence type="predicted"/>
<dbReference type="PANTHER" id="PTHR33164">
    <property type="entry name" value="TRANSCRIPTIONAL REGULATOR, MARR FAMILY"/>
    <property type="match status" value="1"/>
</dbReference>
<dbReference type="AlphaFoldDB" id="A0A4S2DFB9"/>
<accession>A0A4S2DFB9</accession>
<dbReference type="GO" id="GO:0006950">
    <property type="term" value="P:response to stress"/>
    <property type="evidence" value="ECO:0007669"/>
    <property type="project" value="TreeGrafter"/>
</dbReference>
<dbReference type="RefSeq" id="WP_112932345.1">
    <property type="nucleotide sequence ID" value="NZ_CP158846.1"/>
</dbReference>
<evidence type="ECO:0000313" key="6">
    <source>
        <dbReference type="Proteomes" id="UP000309893"/>
    </source>
</evidence>
<name>A0A4S2DFB9_9MICO</name>
<sequence>MTAGLHTRFESDDASPGFMLWRVTNRWQAVMRRTLAPFDLTHVQFVLLAALTWRADPEGTTQVDLAHTVRTDPMMVSQVLRALEAKGLVERRVDPADARARRVLATAAGERLARAANSAVEAADDDFFGADSGLPMRLIEHLSRLDR</sequence>
<evidence type="ECO:0000256" key="2">
    <source>
        <dbReference type="ARBA" id="ARBA00023125"/>
    </source>
</evidence>
<dbReference type="InterPro" id="IPR036388">
    <property type="entry name" value="WH-like_DNA-bd_sf"/>
</dbReference>
<feature type="domain" description="HTH marR-type" evidence="4">
    <location>
        <begin position="13"/>
        <end position="147"/>
    </location>
</feature>
<protein>
    <submittedName>
        <fullName evidence="5">MarR family transcriptional regulator</fullName>
    </submittedName>
</protein>
<dbReference type="GO" id="GO:0003700">
    <property type="term" value="F:DNA-binding transcription factor activity"/>
    <property type="evidence" value="ECO:0007669"/>
    <property type="project" value="InterPro"/>
</dbReference>
<evidence type="ECO:0000259" key="4">
    <source>
        <dbReference type="PROSITE" id="PS50995"/>
    </source>
</evidence>
<dbReference type="InterPro" id="IPR036390">
    <property type="entry name" value="WH_DNA-bd_sf"/>
</dbReference>
<dbReference type="PANTHER" id="PTHR33164:SF64">
    <property type="entry name" value="TRANSCRIPTIONAL REGULATOR SLYA"/>
    <property type="match status" value="1"/>
</dbReference>
<dbReference type="SUPFAM" id="SSF46785">
    <property type="entry name" value="Winged helix' DNA-binding domain"/>
    <property type="match status" value="1"/>
</dbReference>
<keyword evidence="2" id="KW-0238">DNA-binding</keyword>
<dbReference type="GO" id="GO:0003677">
    <property type="term" value="F:DNA binding"/>
    <property type="evidence" value="ECO:0007669"/>
    <property type="project" value="UniProtKB-KW"/>
</dbReference>
<dbReference type="OrthoDB" id="162531at2"/>
<reference evidence="5 6" key="1">
    <citation type="submission" date="2019-04" db="EMBL/GenBank/DDBJ databases">
        <title>Microbes associate with the intestines of laboratory mice.</title>
        <authorList>
            <person name="Navarre W."/>
            <person name="Wong E."/>
            <person name="Huang K."/>
            <person name="Tropini C."/>
            <person name="Ng K."/>
            <person name="Yu B."/>
        </authorList>
    </citation>
    <scope>NUCLEOTIDE SEQUENCE [LARGE SCALE GENOMIC DNA]</scope>
    <source>
        <strain evidence="5 6">NM46_B2-13</strain>
    </source>
</reference>